<sequence>LVYVEWFTSFRSPDSITGFYHISKSTRQGGHPYTEVIKADRLVRNCYLNP</sequence>
<dbReference type="AlphaFoldDB" id="A0AA39Q8F6"/>
<feature type="non-terminal residue" evidence="1">
    <location>
        <position position="1"/>
    </location>
</feature>
<feature type="non-terminal residue" evidence="1">
    <location>
        <position position="50"/>
    </location>
</feature>
<comment type="caution">
    <text evidence="1">The sequence shown here is derived from an EMBL/GenBank/DDBJ whole genome shotgun (WGS) entry which is preliminary data.</text>
</comment>
<name>A0AA39Q8F6_9AGAR</name>
<dbReference type="Proteomes" id="UP001175228">
    <property type="component" value="Unassembled WGS sequence"/>
</dbReference>
<protein>
    <submittedName>
        <fullName evidence="1">Uncharacterized protein</fullName>
    </submittedName>
</protein>
<proteinExistence type="predicted"/>
<accession>A0AA39Q8F6</accession>
<evidence type="ECO:0000313" key="2">
    <source>
        <dbReference type="Proteomes" id="UP001175228"/>
    </source>
</evidence>
<gene>
    <name evidence="1" type="ORF">EDD18DRAFT_1013363</name>
</gene>
<keyword evidence="2" id="KW-1185">Reference proteome</keyword>
<evidence type="ECO:0000313" key="1">
    <source>
        <dbReference type="EMBL" id="KAK0498187.1"/>
    </source>
</evidence>
<dbReference type="EMBL" id="JAUEPU010000011">
    <property type="protein sequence ID" value="KAK0498187.1"/>
    <property type="molecule type" value="Genomic_DNA"/>
</dbReference>
<organism evidence="1 2">
    <name type="scientific">Armillaria luteobubalina</name>
    <dbReference type="NCBI Taxonomy" id="153913"/>
    <lineage>
        <taxon>Eukaryota</taxon>
        <taxon>Fungi</taxon>
        <taxon>Dikarya</taxon>
        <taxon>Basidiomycota</taxon>
        <taxon>Agaricomycotina</taxon>
        <taxon>Agaricomycetes</taxon>
        <taxon>Agaricomycetidae</taxon>
        <taxon>Agaricales</taxon>
        <taxon>Marasmiineae</taxon>
        <taxon>Physalacriaceae</taxon>
        <taxon>Armillaria</taxon>
    </lineage>
</organism>
<reference evidence="1" key="1">
    <citation type="submission" date="2023-06" db="EMBL/GenBank/DDBJ databases">
        <authorList>
            <consortium name="Lawrence Berkeley National Laboratory"/>
            <person name="Ahrendt S."/>
            <person name="Sahu N."/>
            <person name="Indic B."/>
            <person name="Wong-Bajracharya J."/>
            <person name="Merenyi Z."/>
            <person name="Ke H.-M."/>
            <person name="Monk M."/>
            <person name="Kocsube S."/>
            <person name="Drula E."/>
            <person name="Lipzen A."/>
            <person name="Balint B."/>
            <person name="Henrissat B."/>
            <person name="Andreopoulos B."/>
            <person name="Martin F.M."/>
            <person name="Harder C.B."/>
            <person name="Rigling D."/>
            <person name="Ford K.L."/>
            <person name="Foster G.D."/>
            <person name="Pangilinan J."/>
            <person name="Papanicolaou A."/>
            <person name="Barry K."/>
            <person name="LaButti K."/>
            <person name="Viragh M."/>
            <person name="Koriabine M."/>
            <person name="Yan M."/>
            <person name="Riley R."/>
            <person name="Champramary S."/>
            <person name="Plett K.L."/>
            <person name="Tsai I.J."/>
            <person name="Slot J."/>
            <person name="Sipos G."/>
            <person name="Plett J."/>
            <person name="Nagy L.G."/>
            <person name="Grigoriev I.V."/>
        </authorList>
    </citation>
    <scope>NUCLEOTIDE SEQUENCE</scope>
    <source>
        <strain evidence="1">HWK02</strain>
    </source>
</reference>